<comment type="caution">
    <text evidence="4">The sequence shown here is derived from an EMBL/GenBank/DDBJ whole genome shotgun (WGS) entry which is preliminary data.</text>
</comment>
<evidence type="ECO:0000256" key="2">
    <source>
        <dbReference type="ARBA" id="ARBA00022833"/>
    </source>
</evidence>
<reference evidence="4 5" key="1">
    <citation type="submission" date="2020-08" db="EMBL/GenBank/DDBJ databases">
        <authorList>
            <person name="Koutsovoulos G."/>
            <person name="Danchin GJ E."/>
        </authorList>
    </citation>
    <scope>NUCLEOTIDE SEQUENCE [LARGE SCALE GENOMIC DNA]</scope>
</reference>
<accession>A0A6V7UE07</accession>
<evidence type="ECO:0000259" key="3">
    <source>
        <dbReference type="Pfam" id="PF13639"/>
    </source>
</evidence>
<dbReference type="GO" id="GO:0008270">
    <property type="term" value="F:zinc ion binding"/>
    <property type="evidence" value="ECO:0007669"/>
    <property type="project" value="UniProtKB-KW"/>
</dbReference>
<keyword evidence="2" id="KW-0862">Zinc</keyword>
<dbReference type="Gene3D" id="3.30.40.10">
    <property type="entry name" value="Zinc/RING finger domain, C3HC4 (zinc finger)"/>
    <property type="match status" value="1"/>
</dbReference>
<dbReference type="OrthoDB" id="21204at2759"/>
<evidence type="ECO:0000256" key="1">
    <source>
        <dbReference type="ARBA" id="ARBA00022771"/>
    </source>
</evidence>
<feature type="domain" description="RING-type" evidence="3">
    <location>
        <begin position="124"/>
        <end position="165"/>
    </location>
</feature>
<dbReference type="InterPro" id="IPR001841">
    <property type="entry name" value="Znf_RING"/>
</dbReference>
<dbReference type="AlphaFoldDB" id="A0A6V7UE07"/>
<dbReference type="SUPFAM" id="SSF57850">
    <property type="entry name" value="RING/U-box"/>
    <property type="match status" value="1"/>
</dbReference>
<dbReference type="EMBL" id="CAJEWN010000053">
    <property type="protein sequence ID" value="CAD2153341.1"/>
    <property type="molecule type" value="Genomic_DNA"/>
</dbReference>
<keyword evidence="1" id="KW-0479">Metal-binding</keyword>
<evidence type="ECO:0000313" key="4">
    <source>
        <dbReference type="EMBL" id="CAD2153341.1"/>
    </source>
</evidence>
<dbReference type="Pfam" id="PF13639">
    <property type="entry name" value="zf-RING_2"/>
    <property type="match status" value="1"/>
</dbReference>
<name>A0A6V7UE07_MELEN</name>
<dbReference type="Proteomes" id="UP000580250">
    <property type="component" value="Unassembled WGS sequence"/>
</dbReference>
<gene>
    <name evidence="4" type="ORF">MENT_LOCUS11079</name>
</gene>
<protein>
    <recommendedName>
        <fullName evidence="3">RING-type domain-containing protein</fullName>
    </recommendedName>
</protein>
<organism evidence="4 5">
    <name type="scientific">Meloidogyne enterolobii</name>
    <name type="common">Root-knot nematode worm</name>
    <name type="synonym">Meloidogyne mayaguensis</name>
    <dbReference type="NCBI Taxonomy" id="390850"/>
    <lineage>
        <taxon>Eukaryota</taxon>
        <taxon>Metazoa</taxon>
        <taxon>Ecdysozoa</taxon>
        <taxon>Nematoda</taxon>
        <taxon>Chromadorea</taxon>
        <taxon>Rhabditida</taxon>
        <taxon>Tylenchina</taxon>
        <taxon>Tylenchomorpha</taxon>
        <taxon>Tylenchoidea</taxon>
        <taxon>Meloidogynidae</taxon>
        <taxon>Meloidogyninae</taxon>
        <taxon>Meloidogyne</taxon>
    </lineage>
</organism>
<proteinExistence type="predicted"/>
<keyword evidence="1" id="KW-0863">Zinc-finger</keyword>
<evidence type="ECO:0000313" key="5">
    <source>
        <dbReference type="Proteomes" id="UP000580250"/>
    </source>
</evidence>
<dbReference type="InterPro" id="IPR013083">
    <property type="entry name" value="Znf_RING/FYVE/PHD"/>
</dbReference>
<sequence length="184" mass="21898">MSFCIVDKIYEFYKKLNEGKNLLTIFFPSENIKNMNDAIFDKYKITYENEVYYIAKLEFNPMFVGKISVKKGWKLEECGKFIKQKKYSKEFFSMISPSQLFFEKFPKDSSFTGFKIDEEFEDKNCSICKEKLFIFKNGEYKEIIQTECNHNFHKECLQVWLTENHEKIELIPNLVITGTVPNLS</sequence>